<evidence type="ECO:0000256" key="4">
    <source>
        <dbReference type="ARBA" id="ARBA00022898"/>
    </source>
</evidence>
<accession>A0A915YDB0</accession>
<keyword evidence="4" id="KW-0663">Pyridoxal phosphate</keyword>
<reference evidence="6" key="1">
    <citation type="submission" date="2022-09" db="EMBL/GenBank/DDBJ databases">
        <title>Aureispira anguillicida sp. nov., isolated from Leptocephalus of Japanese eel Anguilla japonica.</title>
        <authorList>
            <person name="Yuasa K."/>
            <person name="Mekata T."/>
            <person name="Ikunari K."/>
        </authorList>
    </citation>
    <scope>NUCLEOTIDE SEQUENCE</scope>
    <source>
        <strain evidence="6">EL160426</strain>
    </source>
</reference>
<dbReference type="SUPFAM" id="SSF53383">
    <property type="entry name" value="PLP-dependent transferases"/>
    <property type="match status" value="1"/>
</dbReference>
<dbReference type="RefSeq" id="WP_264792210.1">
    <property type="nucleotide sequence ID" value="NZ_AP026867.1"/>
</dbReference>
<organism evidence="6 7">
    <name type="scientific">Aureispira anguillae</name>
    <dbReference type="NCBI Taxonomy" id="2864201"/>
    <lineage>
        <taxon>Bacteria</taxon>
        <taxon>Pseudomonadati</taxon>
        <taxon>Bacteroidota</taxon>
        <taxon>Saprospiria</taxon>
        <taxon>Saprospirales</taxon>
        <taxon>Saprospiraceae</taxon>
        <taxon>Aureispira</taxon>
    </lineage>
</organism>
<dbReference type="Gene3D" id="3.40.640.10">
    <property type="entry name" value="Type I PLP-dependent aspartate aminotransferase-like (Major domain)"/>
    <property type="match status" value="1"/>
</dbReference>
<dbReference type="Gene3D" id="3.90.1150.10">
    <property type="entry name" value="Aspartate Aminotransferase, domain 1"/>
    <property type="match status" value="1"/>
</dbReference>
<dbReference type="GO" id="GO:0009102">
    <property type="term" value="P:biotin biosynthetic process"/>
    <property type="evidence" value="ECO:0007669"/>
    <property type="project" value="TreeGrafter"/>
</dbReference>
<dbReference type="GO" id="GO:0016740">
    <property type="term" value="F:transferase activity"/>
    <property type="evidence" value="ECO:0007669"/>
    <property type="project" value="UniProtKB-KW"/>
</dbReference>
<evidence type="ECO:0000256" key="2">
    <source>
        <dbReference type="ARBA" id="ARBA00010008"/>
    </source>
</evidence>
<dbReference type="GO" id="GO:0030170">
    <property type="term" value="F:pyridoxal phosphate binding"/>
    <property type="evidence" value="ECO:0007669"/>
    <property type="project" value="InterPro"/>
</dbReference>
<dbReference type="PANTHER" id="PTHR13693">
    <property type="entry name" value="CLASS II AMINOTRANSFERASE/8-AMINO-7-OXONONANOATE SYNTHASE"/>
    <property type="match status" value="1"/>
</dbReference>
<comment type="cofactor">
    <cofactor evidence="1">
        <name>pyridoxal 5'-phosphate</name>
        <dbReference type="ChEBI" id="CHEBI:597326"/>
    </cofactor>
</comment>
<evidence type="ECO:0000313" key="7">
    <source>
        <dbReference type="Proteomes" id="UP001060919"/>
    </source>
</evidence>
<evidence type="ECO:0000256" key="1">
    <source>
        <dbReference type="ARBA" id="ARBA00001933"/>
    </source>
</evidence>
<dbReference type="PANTHER" id="PTHR13693:SF77">
    <property type="entry name" value="8-AMINO-7-OXONONANOATE SYNTHASE"/>
    <property type="match status" value="1"/>
</dbReference>
<dbReference type="InterPro" id="IPR015424">
    <property type="entry name" value="PyrdxlP-dep_Trfase"/>
</dbReference>
<dbReference type="Proteomes" id="UP001060919">
    <property type="component" value="Chromosome"/>
</dbReference>
<evidence type="ECO:0000256" key="3">
    <source>
        <dbReference type="ARBA" id="ARBA00022679"/>
    </source>
</evidence>
<keyword evidence="3" id="KW-0808">Transferase</keyword>
<protein>
    <submittedName>
        <fullName evidence="6">8-amino-7-oxononanoate synthase</fullName>
    </submittedName>
</protein>
<feature type="domain" description="Aminotransferase class I/classII large" evidence="5">
    <location>
        <begin position="28"/>
        <end position="358"/>
    </location>
</feature>
<dbReference type="InterPro" id="IPR015422">
    <property type="entry name" value="PyrdxlP-dep_Trfase_small"/>
</dbReference>
<dbReference type="AlphaFoldDB" id="A0A915YDB0"/>
<proteinExistence type="inferred from homology"/>
<comment type="similarity">
    <text evidence="2">Belongs to the class-II pyridoxal-phosphate-dependent aminotransferase family. BioF subfamily.</text>
</comment>
<evidence type="ECO:0000313" key="6">
    <source>
        <dbReference type="EMBL" id="BDS10997.1"/>
    </source>
</evidence>
<evidence type="ECO:0000259" key="5">
    <source>
        <dbReference type="Pfam" id="PF00155"/>
    </source>
</evidence>
<sequence length="377" mass="41943">MLLEERMQAFLARRKANKALRTVKRHEHLIDFCSNDYLSLAQSPILQKKAAEISAQLPLGSTGSRLLTGHYELLETLEDKIAEFHQGEAALVFNAGYNANLGLLSAIPRRSDVILYDELVHASIHDGIRLSPARSSVFAHNNTSALEQLLQEHQGKTIFVLVESIYSMDGDAAPLKTIQALCQKYQAYLVVDEAHSTGICGHYGEGLCVETGIHKEVFARIYTFGKAMGGHGAAVVGSKVLKDYLLNYARPLIYTTALSPHSTHHILEAYRLLEKKGADYIKELKERIDYFRSLLSPQIQAHYINSLSPIQCLLTPGNEAVLELSQQLAAKGYDVRPIRMPTVAAGKERIRICLHRHNALPEIKTLVESINLFHSAL</sequence>
<dbReference type="EMBL" id="AP026867">
    <property type="protein sequence ID" value="BDS10997.1"/>
    <property type="molecule type" value="Genomic_DNA"/>
</dbReference>
<dbReference type="Pfam" id="PF00155">
    <property type="entry name" value="Aminotran_1_2"/>
    <property type="match status" value="1"/>
</dbReference>
<dbReference type="InterPro" id="IPR015421">
    <property type="entry name" value="PyrdxlP-dep_Trfase_major"/>
</dbReference>
<dbReference type="InterPro" id="IPR004839">
    <property type="entry name" value="Aminotransferase_I/II_large"/>
</dbReference>
<keyword evidence="7" id="KW-1185">Reference proteome</keyword>
<name>A0A915YDB0_9BACT</name>
<dbReference type="KEGG" id="aup:AsAng_0017070"/>
<dbReference type="InterPro" id="IPR050087">
    <property type="entry name" value="AON_synthase_class-II"/>
</dbReference>
<gene>
    <name evidence="6" type="ORF">AsAng_0017070</name>
</gene>